<dbReference type="PRINTS" id="PR00792">
    <property type="entry name" value="PEPSIN"/>
</dbReference>
<keyword evidence="3" id="KW-0732">Signal</keyword>
<evidence type="ECO:0000256" key="6">
    <source>
        <dbReference type="RuleBase" id="RU000454"/>
    </source>
</evidence>
<dbReference type="CDD" id="cd05472">
    <property type="entry name" value="cnd41_like"/>
    <property type="match status" value="1"/>
</dbReference>
<evidence type="ECO:0000256" key="3">
    <source>
        <dbReference type="ARBA" id="ARBA00022729"/>
    </source>
</evidence>
<gene>
    <name evidence="8" type="ORF">AQUCO_01300077v1</name>
</gene>
<dbReference type="STRING" id="218851.A0A2G5DZL4"/>
<feature type="domain" description="Peptidase A1" evidence="7">
    <location>
        <begin position="153"/>
        <end position="493"/>
    </location>
</feature>
<accession>A0A2G5DZL4</accession>
<evidence type="ECO:0000256" key="5">
    <source>
        <dbReference type="PIRSR" id="PIRSR601461-1"/>
    </source>
</evidence>
<dbReference type="GO" id="GO:0006508">
    <property type="term" value="P:proteolysis"/>
    <property type="evidence" value="ECO:0007669"/>
    <property type="project" value="UniProtKB-KW"/>
</dbReference>
<evidence type="ECO:0000259" key="7">
    <source>
        <dbReference type="PROSITE" id="PS51767"/>
    </source>
</evidence>
<dbReference type="Pfam" id="PF14541">
    <property type="entry name" value="TAXi_C"/>
    <property type="match status" value="1"/>
</dbReference>
<dbReference type="PROSITE" id="PS00141">
    <property type="entry name" value="ASP_PROTEASE"/>
    <property type="match status" value="1"/>
</dbReference>
<dbReference type="OrthoDB" id="2747330at2759"/>
<protein>
    <recommendedName>
        <fullName evidence="7">Peptidase A1 domain-containing protein</fullName>
    </recommendedName>
</protein>
<keyword evidence="9" id="KW-1185">Reference proteome</keyword>
<dbReference type="InterPro" id="IPR032861">
    <property type="entry name" value="TAXi_N"/>
</dbReference>
<dbReference type="PROSITE" id="PS51767">
    <property type="entry name" value="PEPTIDASE_A1"/>
    <property type="match status" value="1"/>
</dbReference>
<dbReference type="EMBL" id="KZ305030">
    <property type="protein sequence ID" value="PIA48949.1"/>
    <property type="molecule type" value="Genomic_DNA"/>
</dbReference>
<evidence type="ECO:0000256" key="1">
    <source>
        <dbReference type="ARBA" id="ARBA00007447"/>
    </source>
</evidence>
<dbReference type="InterPro" id="IPR033121">
    <property type="entry name" value="PEPTIDASE_A1"/>
</dbReference>
<reference evidence="8 9" key="1">
    <citation type="submission" date="2017-09" db="EMBL/GenBank/DDBJ databases">
        <title>WGS assembly of Aquilegia coerulea Goldsmith.</title>
        <authorList>
            <person name="Hodges S."/>
            <person name="Kramer E."/>
            <person name="Nordborg M."/>
            <person name="Tomkins J."/>
            <person name="Borevitz J."/>
            <person name="Derieg N."/>
            <person name="Yan J."/>
            <person name="Mihaltcheva S."/>
            <person name="Hayes R.D."/>
            <person name="Rokhsar D."/>
        </authorList>
    </citation>
    <scope>NUCLEOTIDE SEQUENCE [LARGE SCALE GENOMIC DNA]</scope>
    <source>
        <strain evidence="9">cv. Goldsmith</strain>
    </source>
</reference>
<dbReference type="InterPro" id="IPR032799">
    <property type="entry name" value="TAXi_C"/>
</dbReference>
<proteinExistence type="inferred from homology"/>
<dbReference type="InterPro" id="IPR021109">
    <property type="entry name" value="Peptidase_aspartic_dom_sf"/>
</dbReference>
<dbReference type="InParanoid" id="A0A2G5DZL4"/>
<dbReference type="AlphaFoldDB" id="A0A2G5DZL4"/>
<evidence type="ECO:0000313" key="9">
    <source>
        <dbReference type="Proteomes" id="UP000230069"/>
    </source>
</evidence>
<dbReference type="GO" id="GO:0004190">
    <property type="term" value="F:aspartic-type endopeptidase activity"/>
    <property type="evidence" value="ECO:0007669"/>
    <property type="project" value="UniProtKB-KW"/>
</dbReference>
<sequence length="498" mass="53672">MEEIRILKTNFLTFFFFLIFFFSTTTFSKPLQHQTLLVVPLPNPPTLKNPDDLSWSESQADTQTSESLDLSNTLSLPLQHIDALSINETSESLFNLRLQRDELRVKTLSSLTTTTIAGGGGHHRNRNNNATRVNAKDFSSSIVSGLPQGSGEYFTRLGVGTPPKYSYMVLDTGSDIVWLQCAPCRKCYSQTDPIFDPTKSQSYSGVPCGSPLCRKLDVSGCNTQRKSCLYQVNYGDGSFTVGEYATETLTFRGTKVGNVGFGCGHDNEGLFVGAAGLLGLGRGGLSFPTQTGRRFGNKFSYCLVDRSSISSKASAIVFGESSIPRSAVFTPMVTNPKLNTFYYLDLVGVSVGGTRVPGISSTLFRLDSSGNGGVIIDSGTSVTRLTRPAYEALRDAFRSGAAELKRAPGYSLFDTCFDLAGKTEVKVPTVVMHFGRGADVSLPASNYLIPINSNGVFCFAFAGTTSGLSIIGNIQQQGFRIVFDNAGSRIGFAPRGCA</sequence>
<evidence type="ECO:0000313" key="8">
    <source>
        <dbReference type="EMBL" id="PIA48949.1"/>
    </source>
</evidence>
<dbReference type="Gene3D" id="2.40.70.10">
    <property type="entry name" value="Acid Proteases"/>
    <property type="match status" value="2"/>
</dbReference>
<comment type="similarity">
    <text evidence="1 6">Belongs to the peptidase A1 family.</text>
</comment>
<keyword evidence="4 6" id="KW-0378">Hydrolase</keyword>
<dbReference type="FunFam" id="2.40.70.10:FF:000019">
    <property type="entry name" value="aspartyl protease family protein 2"/>
    <property type="match status" value="1"/>
</dbReference>
<dbReference type="FunCoup" id="A0A2G5DZL4">
    <property type="interactions" value="126"/>
</dbReference>
<dbReference type="InterPro" id="IPR033873">
    <property type="entry name" value="CND41-like"/>
</dbReference>
<feature type="active site" evidence="5">
    <location>
        <position position="171"/>
    </location>
</feature>
<dbReference type="PANTHER" id="PTHR13683">
    <property type="entry name" value="ASPARTYL PROTEASES"/>
    <property type="match status" value="1"/>
</dbReference>
<dbReference type="InterPro" id="IPR001969">
    <property type="entry name" value="Aspartic_peptidase_AS"/>
</dbReference>
<evidence type="ECO:0000256" key="2">
    <source>
        <dbReference type="ARBA" id="ARBA00022670"/>
    </source>
</evidence>
<organism evidence="8 9">
    <name type="scientific">Aquilegia coerulea</name>
    <name type="common">Rocky mountain columbine</name>
    <dbReference type="NCBI Taxonomy" id="218851"/>
    <lineage>
        <taxon>Eukaryota</taxon>
        <taxon>Viridiplantae</taxon>
        <taxon>Streptophyta</taxon>
        <taxon>Embryophyta</taxon>
        <taxon>Tracheophyta</taxon>
        <taxon>Spermatophyta</taxon>
        <taxon>Magnoliopsida</taxon>
        <taxon>Ranunculales</taxon>
        <taxon>Ranunculaceae</taxon>
        <taxon>Thalictroideae</taxon>
        <taxon>Aquilegia</taxon>
    </lineage>
</organism>
<dbReference type="PANTHER" id="PTHR13683:SF679">
    <property type="entry name" value="ASPARTYL PROTEASE FAMILY PROTEIN 2"/>
    <property type="match status" value="1"/>
</dbReference>
<dbReference type="InterPro" id="IPR001461">
    <property type="entry name" value="Aspartic_peptidase_A1"/>
</dbReference>
<dbReference type="FunFam" id="2.40.70.10:FF:000010">
    <property type="entry name" value="Aspartyl protease family protein 2"/>
    <property type="match status" value="1"/>
</dbReference>
<dbReference type="Pfam" id="PF14543">
    <property type="entry name" value="TAXi_N"/>
    <property type="match status" value="1"/>
</dbReference>
<name>A0A2G5DZL4_AQUCA</name>
<evidence type="ECO:0000256" key="4">
    <source>
        <dbReference type="ARBA" id="ARBA00022801"/>
    </source>
</evidence>
<dbReference type="SUPFAM" id="SSF50630">
    <property type="entry name" value="Acid proteases"/>
    <property type="match status" value="1"/>
</dbReference>
<dbReference type="Proteomes" id="UP000230069">
    <property type="component" value="Unassembled WGS sequence"/>
</dbReference>
<keyword evidence="6" id="KW-0064">Aspartyl protease</keyword>
<feature type="active site" evidence="5">
    <location>
        <position position="377"/>
    </location>
</feature>
<keyword evidence="2 6" id="KW-0645">Protease</keyword>